<reference evidence="3 4" key="1">
    <citation type="journal article" date="2022" name="bioRxiv">
        <title>Genomics of Preaxostyla Flagellates Illuminates Evolutionary Transitions and the Path Towards Mitochondrial Loss.</title>
        <authorList>
            <person name="Novak L.V.F."/>
            <person name="Treitli S.C."/>
            <person name="Pyrih J."/>
            <person name="Halakuc P."/>
            <person name="Pipaliya S.V."/>
            <person name="Vacek V."/>
            <person name="Brzon O."/>
            <person name="Soukal P."/>
            <person name="Eme L."/>
            <person name="Dacks J.B."/>
            <person name="Karnkowska A."/>
            <person name="Elias M."/>
            <person name="Hampl V."/>
        </authorList>
    </citation>
    <scope>NUCLEOTIDE SEQUENCE [LARGE SCALE GENOMIC DNA]</scope>
    <source>
        <strain evidence="3">NAU3</strain>
        <tissue evidence="3">Gut</tissue>
    </source>
</reference>
<sequence length="199" mass="21948">MLTSVVLPILAVFIRRFPQFLCLTDLTISLPLLYSFLLDPLFIDAANALNTAMFADVVVFPLIVMICISTYGVSNGAEFNLETSVLLDELGVNEVLPPSTVHLVLLSPPNMSNFLRARQTPESEKSWADTSKESGADNNRPRCLTTHHSSARSPTPVAHRIVLFAEIRQLQLPLPFGIIQADFRPEVSEDSADGQKGRE</sequence>
<protein>
    <submittedName>
        <fullName evidence="3">Uncharacterized protein</fullName>
    </submittedName>
</protein>
<proteinExistence type="predicted"/>
<name>A0ABQ9WU85_9EUKA</name>
<feature type="compositionally biased region" description="Basic and acidic residues" evidence="1">
    <location>
        <begin position="119"/>
        <end position="135"/>
    </location>
</feature>
<evidence type="ECO:0000313" key="3">
    <source>
        <dbReference type="EMBL" id="KAK2943065.1"/>
    </source>
</evidence>
<feature type="transmembrane region" description="Helical" evidence="2">
    <location>
        <begin position="48"/>
        <end position="73"/>
    </location>
</feature>
<comment type="caution">
    <text evidence="3">The sequence shown here is derived from an EMBL/GenBank/DDBJ whole genome shotgun (WGS) entry which is preliminary data.</text>
</comment>
<keyword evidence="2" id="KW-1133">Transmembrane helix</keyword>
<keyword evidence="4" id="KW-1185">Reference proteome</keyword>
<dbReference type="EMBL" id="JARBJD010000365">
    <property type="protein sequence ID" value="KAK2943065.1"/>
    <property type="molecule type" value="Genomic_DNA"/>
</dbReference>
<organism evidence="3 4">
    <name type="scientific">Blattamonas nauphoetae</name>
    <dbReference type="NCBI Taxonomy" id="2049346"/>
    <lineage>
        <taxon>Eukaryota</taxon>
        <taxon>Metamonada</taxon>
        <taxon>Preaxostyla</taxon>
        <taxon>Oxymonadida</taxon>
        <taxon>Blattamonas</taxon>
    </lineage>
</organism>
<evidence type="ECO:0000256" key="1">
    <source>
        <dbReference type="SAM" id="MobiDB-lite"/>
    </source>
</evidence>
<dbReference type="Proteomes" id="UP001281761">
    <property type="component" value="Unassembled WGS sequence"/>
</dbReference>
<keyword evidence="2" id="KW-0812">Transmembrane</keyword>
<evidence type="ECO:0000313" key="4">
    <source>
        <dbReference type="Proteomes" id="UP001281761"/>
    </source>
</evidence>
<keyword evidence="2" id="KW-0472">Membrane</keyword>
<feature type="region of interest" description="Disordered" evidence="1">
    <location>
        <begin position="118"/>
        <end position="152"/>
    </location>
</feature>
<evidence type="ECO:0000256" key="2">
    <source>
        <dbReference type="SAM" id="Phobius"/>
    </source>
</evidence>
<gene>
    <name evidence="3" type="ORF">BLNAU_22008</name>
</gene>
<accession>A0ABQ9WU85</accession>